<protein>
    <submittedName>
        <fullName evidence="1">Uncharacterized protein</fullName>
    </submittedName>
</protein>
<sequence>MYIQERFIKISNRLTLFCITDFISLSFFNASRTQDKGKDKAKLCKISYEIRKKIRAILDRFCHFRL</sequence>
<dbReference type="EMBL" id="AP022822">
    <property type="protein sequence ID" value="BCA84995.1"/>
    <property type="molecule type" value="Genomic_DNA"/>
</dbReference>
<name>A0A679II43_9ENTE</name>
<keyword evidence="2" id="KW-1185">Reference proteome</keyword>
<organism evidence="1 2">
    <name type="scientific">Enterococcus saigonensis</name>
    <dbReference type="NCBI Taxonomy" id="1805431"/>
    <lineage>
        <taxon>Bacteria</taxon>
        <taxon>Bacillati</taxon>
        <taxon>Bacillota</taxon>
        <taxon>Bacilli</taxon>
        <taxon>Lactobacillales</taxon>
        <taxon>Enterococcaceae</taxon>
        <taxon>Enterococcus</taxon>
    </lineage>
</organism>
<evidence type="ECO:0000313" key="2">
    <source>
        <dbReference type="Proteomes" id="UP000502998"/>
    </source>
</evidence>
<proteinExistence type="predicted"/>
<dbReference type="Proteomes" id="UP000502998">
    <property type="component" value="Chromosome"/>
</dbReference>
<accession>A0A679II43</accession>
<evidence type="ECO:0000313" key="1">
    <source>
        <dbReference type="EMBL" id="BCA84995.1"/>
    </source>
</evidence>
<gene>
    <name evidence="1" type="ORF">EsVE80_05180</name>
</gene>
<reference evidence="1 2" key="1">
    <citation type="submission" date="2020-02" db="EMBL/GenBank/DDBJ databases">
        <title>Characterization of vanA genotype vancomycin-resistant Enterococcus saigonensis VE80.</title>
        <authorList>
            <person name="Harada T."/>
            <person name="Motooka D."/>
            <person name="Nakamura S."/>
            <person name="Yamamoto Y."/>
            <person name="Kawahara R."/>
            <person name="Kawatsu K."/>
        </authorList>
    </citation>
    <scope>NUCLEOTIDE SEQUENCE [LARGE SCALE GENOMIC DNA]</scope>
    <source>
        <strain evidence="1 2">VE80</strain>
    </source>
</reference>
<dbReference type="AlphaFoldDB" id="A0A679II43"/>
<dbReference type="KEGG" id="esg:EsVE80_05180"/>